<sequence>MVLRNLSKIWSCILNGSRNIFKIDTIDKLIIFATLFSMDIGAKLLKVFHGSVNFELTKYAKQKLFIIYLLLVAYPIVDEEDNAWLWVVIRDLHTSFIMLFDKYSIEDLPSQDQFLIIQFYIKIITVLKVEISSHIYEVLRSFFKRLYTHESLSNMF</sequence>
<accession>A0A0C2MT36</accession>
<protein>
    <submittedName>
        <fullName evidence="1">Uncharacterized protein</fullName>
    </submittedName>
</protein>
<organism evidence="1 2">
    <name type="scientific">Thelohanellus kitauei</name>
    <name type="common">Myxosporean</name>
    <dbReference type="NCBI Taxonomy" id="669202"/>
    <lineage>
        <taxon>Eukaryota</taxon>
        <taxon>Metazoa</taxon>
        <taxon>Cnidaria</taxon>
        <taxon>Myxozoa</taxon>
        <taxon>Myxosporea</taxon>
        <taxon>Bivalvulida</taxon>
        <taxon>Platysporina</taxon>
        <taxon>Myxobolidae</taxon>
        <taxon>Thelohanellus</taxon>
    </lineage>
</organism>
<dbReference type="AlphaFoldDB" id="A0A0C2MT36"/>
<dbReference type="EMBL" id="JWZT01002058">
    <property type="protein sequence ID" value="KII70466.1"/>
    <property type="molecule type" value="Genomic_DNA"/>
</dbReference>
<keyword evidence="2" id="KW-1185">Reference proteome</keyword>
<reference evidence="1 2" key="1">
    <citation type="journal article" date="2014" name="Genome Biol. Evol.">
        <title>The genome of the myxosporean Thelohanellus kitauei shows adaptations to nutrient acquisition within its fish host.</title>
        <authorList>
            <person name="Yang Y."/>
            <person name="Xiong J."/>
            <person name="Zhou Z."/>
            <person name="Huo F."/>
            <person name="Miao W."/>
            <person name="Ran C."/>
            <person name="Liu Y."/>
            <person name="Zhang J."/>
            <person name="Feng J."/>
            <person name="Wang M."/>
            <person name="Wang M."/>
            <person name="Wang L."/>
            <person name="Yao B."/>
        </authorList>
    </citation>
    <scope>NUCLEOTIDE SEQUENCE [LARGE SCALE GENOMIC DNA]</scope>
    <source>
        <strain evidence="1">Wuqing</strain>
    </source>
</reference>
<name>A0A0C2MT36_THEKT</name>
<comment type="caution">
    <text evidence="1">The sequence shown here is derived from an EMBL/GenBank/DDBJ whole genome shotgun (WGS) entry which is preliminary data.</text>
</comment>
<dbReference type="Proteomes" id="UP000031668">
    <property type="component" value="Unassembled WGS sequence"/>
</dbReference>
<evidence type="ECO:0000313" key="2">
    <source>
        <dbReference type="Proteomes" id="UP000031668"/>
    </source>
</evidence>
<evidence type="ECO:0000313" key="1">
    <source>
        <dbReference type="EMBL" id="KII70466.1"/>
    </source>
</evidence>
<gene>
    <name evidence="1" type="ORF">RF11_02124</name>
</gene>
<proteinExistence type="predicted"/>